<dbReference type="Proteomes" id="UP000005445">
    <property type="component" value="Segment"/>
</dbReference>
<protein>
    <submittedName>
        <fullName evidence="1">Gp192</fullName>
    </submittedName>
</protein>
<name>G9B1U3_9CAUD</name>
<keyword evidence="2" id="KW-1185">Reference proteome</keyword>
<dbReference type="GeneID" id="11536848"/>
<accession>G9B1U3</accession>
<reference evidence="1 2" key="1">
    <citation type="submission" date="2013-01" db="EMBL/GenBank/DDBJ databases">
        <title>Large myovirus of Bacillus.</title>
        <authorList>
            <person name="Klumpp J."/>
            <person name="Beyer W."/>
            <person name="Loessner M.J."/>
        </authorList>
    </citation>
    <scope>NUCLEOTIDE SEQUENCE [LARGE SCALE GENOMIC DNA]</scope>
</reference>
<evidence type="ECO:0000313" key="1">
    <source>
        <dbReference type="EMBL" id="ADH03338.1"/>
    </source>
</evidence>
<organism evidence="1 2">
    <name type="scientific">Bacillus phage W.Ph</name>
    <dbReference type="NCBI Taxonomy" id="764595"/>
    <lineage>
        <taxon>Viruses</taxon>
        <taxon>Duplodnaviria</taxon>
        <taxon>Heunggongvirae</taxon>
        <taxon>Uroviricota</taxon>
        <taxon>Caudoviricetes</taxon>
        <taxon>Herelleviridae</taxon>
        <taxon>Bastillevirinae</taxon>
        <taxon>Wphvirus</taxon>
        <taxon>Wphvirus WPh</taxon>
    </lineage>
</organism>
<sequence length="113" mass="13240">MTNINRDYVVSKRILNIRGSLEAAVTDLKGYSEFFNLTYREYDGNLYTHTCKVIEITERHFIIKRKPTIDGDNDNTLGLINTVVKSDAIVKLEKINYDSQSTYDRYYTELWSE</sequence>
<dbReference type="KEGG" id="vg:11536848"/>
<dbReference type="OrthoDB" id="13738at10239"/>
<dbReference type="EMBL" id="HM144387">
    <property type="protein sequence ID" value="ADH03338.1"/>
    <property type="molecule type" value="Genomic_DNA"/>
</dbReference>
<evidence type="ECO:0000313" key="2">
    <source>
        <dbReference type="Proteomes" id="UP000005445"/>
    </source>
</evidence>
<proteinExistence type="predicted"/>
<dbReference type="RefSeq" id="YP_004957207.1">
    <property type="nucleotide sequence ID" value="NC_016563.1"/>
</dbReference>